<evidence type="ECO:0000256" key="5">
    <source>
        <dbReference type="ARBA" id="ARBA00023136"/>
    </source>
</evidence>
<feature type="transmembrane region" description="Helical" evidence="6">
    <location>
        <begin position="382"/>
        <end position="409"/>
    </location>
</feature>
<dbReference type="InterPro" id="IPR002797">
    <property type="entry name" value="Polysacc_synth"/>
</dbReference>
<reference evidence="7 8" key="1">
    <citation type="submission" date="2019-01" db="EMBL/GenBank/DDBJ databases">
        <title>Genome sequences of marine Pseudoalteromonas species.</title>
        <authorList>
            <person name="Boraston A.B."/>
            <person name="Hehemann J.-H."/>
            <person name="Vickers C.J."/>
            <person name="Salama-Alber O."/>
            <person name="Abe K."/>
            <person name="Hettle A.J."/>
        </authorList>
    </citation>
    <scope>NUCLEOTIDE SEQUENCE [LARGE SCALE GENOMIC DNA]</scope>
    <source>
        <strain evidence="7 8">PS47</strain>
    </source>
</reference>
<name>A0ABQ6RNA0_9GAMM</name>
<feature type="transmembrane region" description="Helical" evidence="6">
    <location>
        <begin position="282"/>
        <end position="303"/>
    </location>
</feature>
<feature type="transmembrane region" description="Helical" evidence="6">
    <location>
        <begin position="108"/>
        <end position="127"/>
    </location>
</feature>
<evidence type="ECO:0000256" key="6">
    <source>
        <dbReference type="SAM" id="Phobius"/>
    </source>
</evidence>
<proteinExistence type="predicted"/>
<feature type="transmembrane region" description="Helical" evidence="6">
    <location>
        <begin position="209"/>
        <end position="230"/>
    </location>
</feature>
<feature type="transmembrane region" description="Helical" evidence="6">
    <location>
        <begin position="242"/>
        <end position="261"/>
    </location>
</feature>
<evidence type="ECO:0000313" key="7">
    <source>
        <dbReference type="EMBL" id="KAA1166117.1"/>
    </source>
</evidence>
<feature type="transmembrane region" description="Helical" evidence="6">
    <location>
        <begin position="172"/>
        <end position="188"/>
    </location>
</feature>
<dbReference type="PANTHER" id="PTHR30250:SF11">
    <property type="entry name" value="O-ANTIGEN TRANSPORTER-RELATED"/>
    <property type="match status" value="1"/>
</dbReference>
<keyword evidence="4 6" id="KW-1133">Transmembrane helix</keyword>
<gene>
    <name evidence="7" type="ORF">EU509_00690</name>
</gene>
<comment type="subcellular location">
    <subcellularLocation>
        <location evidence="1">Cell membrane</location>
        <topology evidence="1">Multi-pass membrane protein</topology>
    </subcellularLocation>
</comment>
<dbReference type="Pfam" id="PF01943">
    <property type="entry name" value="Polysacc_synt"/>
    <property type="match status" value="1"/>
</dbReference>
<feature type="transmembrane region" description="Helical" evidence="6">
    <location>
        <begin position="323"/>
        <end position="346"/>
    </location>
</feature>
<protein>
    <recommendedName>
        <fullName evidence="9">Polysaccharide biosynthesis protein</fullName>
    </recommendedName>
</protein>
<evidence type="ECO:0008006" key="9">
    <source>
        <dbReference type="Google" id="ProtNLM"/>
    </source>
</evidence>
<dbReference type="EMBL" id="SEUJ01000040">
    <property type="protein sequence ID" value="KAA1166117.1"/>
    <property type="molecule type" value="Genomic_DNA"/>
</dbReference>
<evidence type="ECO:0000256" key="3">
    <source>
        <dbReference type="ARBA" id="ARBA00022692"/>
    </source>
</evidence>
<keyword evidence="5 6" id="KW-0472">Membrane</keyword>
<evidence type="ECO:0000256" key="2">
    <source>
        <dbReference type="ARBA" id="ARBA00022475"/>
    </source>
</evidence>
<sequence length="416" mass="47380">MKNILIYLLSNISNGLLPLALLPLFTKYLSPIEYGFVALFQMFFVFFRSMSGISYVTACERNYFSKGFCNTTYVNASFNLIIATSFILFIFVYLFSESISKATELNSRYIFQAIASGAFAVIVQLRLSQWQVEKNALRYGFLQLLLGLMNNLLAIALVVYLDMGVEGRVDSIFYTYMVFCLICYFSLYKENKINLSIGSNNVYKEIICFSLPLLPHLFGVLLLTVFDRFVLKMNLGLEMVGIYMVGFQLMASVGILSDAFNKFFSPIQMELLANESLDSSKLLVKYIYMWMVFISVCGLFSIMLLDFFTKYFLDEEYVKVTDIIPWLALGQIFNGIYITLLNVIYFSKKTASLSISTLIVSCIHIVVFYVMTNLYGLEGAGIAFSISMAIRLIFTFILSNMVLPLPWLLRKSELSG</sequence>
<feature type="transmembrane region" description="Helical" evidence="6">
    <location>
        <begin position="5"/>
        <end position="25"/>
    </location>
</feature>
<keyword evidence="2" id="KW-1003">Cell membrane</keyword>
<evidence type="ECO:0000313" key="8">
    <source>
        <dbReference type="Proteomes" id="UP000322915"/>
    </source>
</evidence>
<feature type="transmembrane region" description="Helical" evidence="6">
    <location>
        <begin position="37"/>
        <end position="58"/>
    </location>
</feature>
<dbReference type="PANTHER" id="PTHR30250">
    <property type="entry name" value="PST FAMILY PREDICTED COLANIC ACID TRANSPORTER"/>
    <property type="match status" value="1"/>
</dbReference>
<feature type="transmembrane region" description="Helical" evidence="6">
    <location>
        <begin position="139"/>
        <end position="160"/>
    </location>
</feature>
<evidence type="ECO:0000256" key="4">
    <source>
        <dbReference type="ARBA" id="ARBA00022989"/>
    </source>
</evidence>
<comment type="caution">
    <text evidence="7">The sequence shown here is derived from an EMBL/GenBank/DDBJ whole genome shotgun (WGS) entry which is preliminary data.</text>
</comment>
<organism evidence="7 8">
    <name type="scientific">Pseudoalteromonas fuliginea</name>
    <dbReference type="NCBI Taxonomy" id="1872678"/>
    <lineage>
        <taxon>Bacteria</taxon>
        <taxon>Pseudomonadati</taxon>
        <taxon>Pseudomonadota</taxon>
        <taxon>Gammaproteobacteria</taxon>
        <taxon>Alteromonadales</taxon>
        <taxon>Pseudoalteromonadaceae</taxon>
        <taxon>Pseudoalteromonas</taxon>
    </lineage>
</organism>
<keyword evidence="8" id="KW-1185">Reference proteome</keyword>
<evidence type="ECO:0000256" key="1">
    <source>
        <dbReference type="ARBA" id="ARBA00004651"/>
    </source>
</evidence>
<feature type="transmembrane region" description="Helical" evidence="6">
    <location>
        <begin position="78"/>
        <end position="96"/>
    </location>
</feature>
<keyword evidence="3 6" id="KW-0812">Transmembrane</keyword>
<dbReference type="InterPro" id="IPR050833">
    <property type="entry name" value="Poly_Biosynth_Transport"/>
</dbReference>
<dbReference type="RefSeq" id="WP_149604906.1">
    <property type="nucleotide sequence ID" value="NZ_SEUJ01000040.1"/>
</dbReference>
<dbReference type="Proteomes" id="UP000322915">
    <property type="component" value="Unassembled WGS sequence"/>
</dbReference>
<accession>A0ABQ6RNA0</accession>
<feature type="transmembrane region" description="Helical" evidence="6">
    <location>
        <begin position="353"/>
        <end position="376"/>
    </location>
</feature>